<dbReference type="AlphaFoldDB" id="A0A974PC02"/>
<dbReference type="Proteomes" id="UP000595841">
    <property type="component" value="Chromosome"/>
</dbReference>
<dbReference type="KEGG" id="pson:JI735_29630"/>
<dbReference type="RefSeq" id="WP_202676706.1">
    <property type="nucleotide sequence ID" value="NZ_CP068595.1"/>
</dbReference>
<dbReference type="EMBL" id="CP068595">
    <property type="protein sequence ID" value="QQZ60593.1"/>
    <property type="molecule type" value="Genomic_DNA"/>
</dbReference>
<protein>
    <submittedName>
        <fullName evidence="1">Uncharacterized protein</fullName>
    </submittedName>
</protein>
<keyword evidence="2" id="KW-1185">Reference proteome</keyword>
<evidence type="ECO:0000313" key="1">
    <source>
        <dbReference type="EMBL" id="QQZ60593.1"/>
    </source>
</evidence>
<organism evidence="1 2">
    <name type="scientific">Paenibacillus sonchi</name>
    <dbReference type="NCBI Taxonomy" id="373687"/>
    <lineage>
        <taxon>Bacteria</taxon>
        <taxon>Bacillati</taxon>
        <taxon>Bacillota</taxon>
        <taxon>Bacilli</taxon>
        <taxon>Bacillales</taxon>
        <taxon>Paenibacillaceae</taxon>
        <taxon>Paenibacillus</taxon>
        <taxon>Paenibacillus sonchi group</taxon>
    </lineage>
</organism>
<proteinExistence type="predicted"/>
<accession>A0A974PC02</accession>
<evidence type="ECO:0000313" key="2">
    <source>
        <dbReference type="Proteomes" id="UP000595841"/>
    </source>
</evidence>
<name>A0A974PC02_9BACL</name>
<gene>
    <name evidence="1" type="ORF">JI735_29630</name>
</gene>
<reference evidence="1 2" key="1">
    <citation type="submission" date="2021-01" db="EMBL/GenBank/DDBJ databases">
        <title>Whole genome sequence of Paenibacillus sonchi LMG 24727 for comparative genomics.</title>
        <authorList>
            <person name="Lee G."/>
            <person name="Kim M.-J."/>
            <person name="Lim K."/>
            <person name="Shin J.-H."/>
        </authorList>
    </citation>
    <scope>NUCLEOTIDE SEQUENCE [LARGE SCALE GENOMIC DNA]</scope>
    <source>
        <strain evidence="1 2">LMG 24727</strain>
    </source>
</reference>
<sequence>MLTVNGTAVQLSDKELISLFFDTQPQLELPVAIREQLKELFPVPLPYASGLNFV</sequence>